<dbReference type="Gene3D" id="3.30.240.20">
    <property type="entry name" value="bsu07140 like domains"/>
    <property type="match status" value="1"/>
</dbReference>
<dbReference type="PANTHER" id="PTHR34582:SF6">
    <property type="entry name" value="UPF0702 TRANSMEMBRANE PROTEIN YCAP"/>
    <property type="match status" value="1"/>
</dbReference>
<evidence type="ECO:0000256" key="7">
    <source>
        <dbReference type="SAM" id="Phobius"/>
    </source>
</evidence>
<evidence type="ECO:0000256" key="3">
    <source>
        <dbReference type="ARBA" id="ARBA00022475"/>
    </source>
</evidence>
<keyword evidence="6 7" id="KW-0472">Membrane</keyword>
<evidence type="ECO:0000256" key="2">
    <source>
        <dbReference type="ARBA" id="ARBA00006448"/>
    </source>
</evidence>
<evidence type="ECO:0000259" key="8">
    <source>
        <dbReference type="Pfam" id="PF04239"/>
    </source>
</evidence>
<feature type="transmembrane region" description="Helical" evidence="7">
    <location>
        <begin position="16"/>
        <end position="34"/>
    </location>
</feature>
<name>A0A4U6QAQ6_9ACTN</name>
<accession>A0A4U6QAQ6</accession>
<comment type="subcellular location">
    <subcellularLocation>
        <location evidence="1">Cell membrane</location>
        <topology evidence="1">Multi-pass membrane protein</topology>
    </subcellularLocation>
</comment>
<comment type="similarity">
    <text evidence="2">Belongs to the UPF0702 family.</text>
</comment>
<evidence type="ECO:0000313" key="9">
    <source>
        <dbReference type="EMBL" id="TKV57008.1"/>
    </source>
</evidence>
<gene>
    <name evidence="9" type="ORF">FDO65_19525</name>
</gene>
<reference evidence="9 10" key="1">
    <citation type="submission" date="2019-05" db="EMBL/GenBank/DDBJ databases">
        <title>Nakamurella sp. N5BH11, whole genome shotgun sequence.</title>
        <authorList>
            <person name="Tuo L."/>
        </authorList>
    </citation>
    <scope>NUCLEOTIDE SEQUENCE [LARGE SCALE GENOMIC DNA]</scope>
    <source>
        <strain evidence="9 10">N5BH11</strain>
    </source>
</reference>
<keyword evidence="3" id="KW-1003">Cell membrane</keyword>
<keyword evidence="5 7" id="KW-1133">Transmembrane helix</keyword>
<dbReference type="OrthoDB" id="9778331at2"/>
<keyword evidence="4 7" id="KW-0812">Transmembrane</keyword>
<evidence type="ECO:0000256" key="6">
    <source>
        <dbReference type="ARBA" id="ARBA00023136"/>
    </source>
</evidence>
<dbReference type="PANTHER" id="PTHR34582">
    <property type="entry name" value="UPF0702 TRANSMEMBRANE PROTEIN YCAP"/>
    <property type="match status" value="1"/>
</dbReference>
<feature type="domain" description="YetF C-terminal" evidence="8">
    <location>
        <begin position="91"/>
        <end position="159"/>
    </location>
</feature>
<protein>
    <submittedName>
        <fullName evidence="9">DUF421 domain-containing protein</fullName>
    </submittedName>
</protein>
<dbReference type="RefSeq" id="WP_137451394.1">
    <property type="nucleotide sequence ID" value="NZ_SZZH01000006.1"/>
</dbReference>
<comment type="caution">
    <text evidence="9">The sequence shown here is derived from an EMBL/GenBank/DDBJ whole genome shotgun (WGS) entry which is preliminary data.</text>
</comment>
<evidence type="ECO:0000256" key="4">
    <source>
        <dbReference type="ARBA" id="ARBA00022692"/>
    </source>
</evidence>
<dbReference type="InterPro" id="IPR007353">
    <property type="entry name" value="DUF421"/>
</dbReference>
<evidence type="ECO:0000256" key="1">
    <source>
        <dbReference type="ARBA" id="ARBA00004651"/>
    </source>
</evidence>
<organism evidence="9 10">
    <name type="scientific">Nakamurella flava</name>
    <dbReference type="NCBI Taxonomy" id="2576308"/>
    <lineage>
        <taxon>Bacteria</taxon>
        <taxon>Bacillati</taxon>
        <taxon>Actinomycetota</taxon>
        <taxon>Actinomycetes</taxon>
        <taxon>Nakamurellales</taxon>
        <taxon>Nakamurellaceae</taxon>
        <taxon>Nakamurella</taxon>
    </lineage>
</organism>
<dbReference type="Pfam" id="PF04239">
    <property type="entry name" value="DUF421"/>
    <property type="match status" value="1"/>
</dbReference>
<dbReference type="GO" id="GO:0005886">
    <property type="term" value="C:plasma membrane"/>
    <property type="evidence" value="ECO:0007669"/>
    <property type="project" value="UniProtKB-SubCell"/>
</dbReference>
<dbReference type="AlphaFoldDB" id="A0A4U6QAQ6"/>
<evidence type="ECO:0000256" key="5">
    <source>
        <dbReference type="ARBA" id="ARBA00022989"/>
    </source>
</evidence>
<dbReference type="Proteomes" id="UP000306985">
    <property type="component" value="Unassembled WGS sequence"/>
</dbReference>
<sequence length="197" mass="21374">MWQDLMTIQIPVLEKVVRTVLVYALIVLIFRVIGKSAIQSMNTMDFVVIFLLSNVVQNAIIGDDNSLLGGAIGAVTLVTVDQIVDRLAYRSPFVRSLVEGRATPVITDGRLDRNALRRLGMRPAELEHAVRVQNGESVDQVWSGVVEPSGQLVLDLRTQDQSATQADVQALTERLARIEALLTAGAGGPTVSSTPRS</sequence>
<evidence type="ECO:0000313" key="10">
    <source>
        <dbReference type="Proteomes" id="UP000306985"/>
    </source>
</evidence>
<dbReference type="InterPro" id="IPR023090">
    <property type="entry name" value="UPF0702_alpha/beta_dom_sf"/>
</dbReference>
<keyword evidence="10" id="KW-1185">Reference proteome</keyword>
<dbReference type="EMBL" id="SZZH01000006">
    <property type="protein sequence ID" value="TKV57008.1"/>
    <property type="molecule type" value="Genomic_DNA"/>
</dbReference>
<proteinExistence type="inferred from homology"/>